<dbReference type="SMART" id="SM00729">
    <property type="entry name" value="Elp3"/>
    <property type="match status" value="1"/>
</dbReference>
<evidence type="ECO:0000256" key="3">
    <source>
        <dbReference type="ARBA" id="ARBA00022691"/>
    </source>
</evidence>
<dbReference type="Pfam" id="PF04055">
    <property type="entry name" value="Radical_SAM"/>
    <property type="match status" value="1"/>
</dbReference>
<evidence type="ECO:0000256" key="1">
    <source>
        <dbReference type="ARBA" id="ARBA00001966"/>
    </source>
</evidence>
<proteinExistence type="predicted"/>
<keyword evidence="4" id="KW-0479">Metal-binding</keyword>
<dbReference type="GO" id="GO:0003824">
    <property type="term" value="F:catalytic activity"/>
    <property type="evidence" value="ECO:0007669"/>
    <property type="project" value="InterPro"/>
</dbReference>
<evidence type="ECO:0000313" key="8">
    <source>
        <dbReference type="EMBL" id="ADN35427.1"/>
    </source>
</evidence>
<dbReference type="SFLD" id="SFLDG01101">
    <property type="entry name" value="Uncharacterised_Radical_SAM_Su"/>
    <property type="match status" value="1"/>
</dbReference>
<protein>
    <submittedName>
        <fullName evidence="8">Radical SAM domain protein</fullName>
    </submittedName>
</protein>
<dbReference type="SUPFAM" id="SSF102114">
    <property type="entry name" value="Radical SAM enzymes"/>
    <property type="match status" value="1"/>
</dbReference>
<keyword evidence="9" id="KW-1185">Reference proteome</keyword>
<dbReference type="InterPro" id="IPR027596">
    <property type="entry name" value="AmmeMemoSam_rS"/>
</dbReference>
<dbReference type="SUPFAM" id="SSF53807">
    <property type="entry name" value="Helical backbone' metal receptor"/>
    <property type="match status" value="1"/>
</dbReference>
<keyword evidence="3" id="KW-0949">S-adenosyl-L-methionine</keyword>
<dbReference type="Gene3D" id="1.20.58.2180">
    <property type="match status" value="1"/>
</dbReference>
<reference evidence="8 9" key="1">
    <citation type="journal article" date="2010" name="Stand. Genomic Sci.">
        <title>Complete genome sequence of Methanoplanus petrolearius type strain (SEBR 4847).</title>
        <authorList>
            <person name="Brambilla E."/>
            <person name="Djao O.D."/>
            <person name="Daligault H."/>
            <person name="Lapidus A."/>
            <person name="Lucas S."/>
            <person name="Hammon N."/>
            <person name="Nolan M."/>
            <person name="Tice H."/>
            <person name="Cheng J.F."/>
            <person name="Han C."/>
            <person name="Tapia R."/>
            <person name="Goodwin L."/>
            <person name="Pitluck S."/>
            <person name="Liolios K."/>
            <person name="Ivanova N."/>
            <person name="Mavromatis K."/>
            <person name="Mikhailova N."/>
            <person name="Pati A."/>
            <person name="Chen A."/>
            <person name="Palaniappan K."/>
            <person name="Land M."/>
            <person name="Hauser L."/>
            <person name="Chang Y.J."/>
            <person name="Jeffries C.D."/>
            <person name="Rohde M."/>
            <person name="Spring S."/>
            <person name="Sikorski J."/>
            <person name="Goker M."/>
            <person name="Woyke T."/>
            <person name="Bristow J."/>
            <person name="Eisen J.A."/>
            <person name="Markowitz V."/>
            <person name="Hugenholtz P."/>
            <person name="Kyrpides N.C."/>
            <person name="Klenk H.P."/>
        </authorList>
    </citation>
    <scope>NUCLEOTIDE SEQUENCE [LARGE SCALE GENOMIC DNA]</scope>
    <source>
        <strain evidence="9">DSM 11571 / OCM 486 / SEBR 4847</strain>
    </source>
</reference>
<dbReference type="SFLD" id="SFLDG01067">
    <property type="entry name" value="SPASM/twitch_domain_containing"/>
    <property type="match status" value="1"/>
</dbReference>
<dbReference type="EMBL" id="CP002117">
    <property type="protein sequence ID" value="ADN35427.1"/>
    <property type="molecule type" value="Genomic_DNA"/>
</dbReference>
<evidence type="ECO:0000256" key="6">
    <source>
        <dbReference type="ARBA" id="ARBA00023014"/>
    </source>
</evidence>
<dbReference type="InterPro" id="IPR013785">
    <property type="entry name" value="Aldolase_TIM"/>
</dbReference>
<name>E1RI42_METP4</name>
<dbReference type="PANTHER" id="PTHR30352:SF5">
    <property type="entry name" value="PYRUVATE FORMATE-LYASE 1-ACTIVATING ENZYME"/>
    <property type="match status" value="1"/>
</dbReference>
<dbReference type="GO" id="GO:0046872">
    <property type="term" value="F:metal ion binding"/>
    <property type="evidence" value="ECO:0007669"/>
    <property type="project" value="UniProtKB-KW"/>
</dbReference>
<gene>
    <name evidence="8" type="ordered locus">Mpet_0653</name>
</gene>
<evidence type="ECO:0000256" key="2">
    <source>
        <dbReference type="ARBA" id="ARBA00022485"/>
    </source>
</evidence>
<evidence type="ECO:0000313" key="9">
    <source>
        <dbReference type="Proteomes" id="UP000006565"/>
    </source>
</evidence>
<organism evidence="8 9">
    <name type="scientific">Methanolacinia petrolearia (strain DSM 11571 / OCM 486 / SEBR 4847)</name>
    <name type="common">Methanoplanus petrolearius</name>
    <dbReference type="NCBI Taxonomy" id="679926"/>
    <lineage>
        <taxon>Archaea</taxon>
        <taxon>Methanobacteriati</taxon>
        <taxon>Methanobacteriota</taxon>
        <taxon>Stenosarchaea group</taxon>
        <taxon>Methanomicrobia</taxon>
        <taxon>Methanomicrobiales</taxon>
        <taxon>Methanomicrobiaceae</taxon>
        <taxon>Methanolacinia</taxon>
    </lineage>
</organism>
<sequence length="583" mass="64781">MKNSQILETAKTEGIENPPEANPVRCNVCEKRCTIAGDSTGICRMYTASDGVLKEKYPGMLFATYPVSIENIPILHFMPNGKLMLVSTIGCNFSCPGCVSEMIIKNTDSVARMMKKTLPGEVVEAAKSEDCSGIVFCLNEPSVSYYTFLDLIRTAKENGLAAGCSTNGYMTEEAVLGAAKHLDFVNIGLKGSSPERYRECGAGSPDPIFRNIRLLHENGVHVEVSIMHLLGREDEVMRAAEMIEDVSREIPLQIMPFMPHDESQKECQPSVAESEKLCASLEKYLDYVYIFNTPETERLNTYCPSCGKIVIKRKFNGPMGAKVISYRDGGMCECGRSAGIKGEIRTEGFVEPRHMGGYRSIKALDAIETHLAVLGVTDSSKVIDVWIDTVESGYLRGLHKKKSTVEGFFDDLHHFASLAGAEDSYMAMYEKYHPVVENISERAEGAEKPPVYSIMAKPVLPLFVDKMDIDLIRIAGGHPINLDLGLDDKSKKMEIDPAVINSFRPEFVFVSGKRGDDEGFSTEEWKKAGFDIPAVEKGNVFRFIYPDSDSTFSWVITLMDIANKLHPEIFSFDLDYEKERLGI</sequence>
<dbReference type="AlphaFoldDB" id="E1RI42"/>
<dbReference type="SFLD" id="SFLDS00029">
    <property type="entry name" value="Radical_SAM"/>
    <property type="match status" value="1"/>
</dbReference>
<keyword evidence="6" id="KW-0411">Iron-sulfur</keyword>
<dbReference type="KEGG" id="mpi:Mpet_0653"/>
<dbReference type="InterPro" id="IPR034457">
    <property type="entry name" value="Organic_radical-activating"/>
</dbReference>
<dbReference type="eggNOG" id="arCOG00948">
    <property type="taxonomic scope" value="Archaea"/>
</dbReference>
<dbReference type="OrthoDB" id="371936at2157"/>
<comment type="cofactor">
    <cofactor evidence="1">
        <name>[4Fe-4S] cluster</name>
        <dbReference type="ChEBI" id="CHEBI:49883"/>
    </cofactor>
</comment>
<dbReference type="PROSITE" id="PS51918">
    <property type="entry name" value="RADICAL_SAM"/>
    <property type="match status" value="1"/>
</dbReference>
<accession>E1RI42</accession>
<evidence type="ECO:0000259" key="7">
    <source>
        <dbReference type="PROSITE" id="PS51918"/>
    </source>
</evidence>
<keyword evidence="2" id="KW-0004">4Fe-4S</keyword>
<dbReference type="CDD" id="cd01335">
    <property type="entry name" value="Radical_SAM"/>
    <property type="match status" value="1"/>
</dbReference>
<feature type="domain" description="Radical SAM core" evidence="7">
    <location>
        <begin position="76"/>
        <end position="295"/>
    </location>
</feature>
<dbReference type="GO" id="GO:0051539">
    <property type="term" value="F:4 iron, 4 sulfur cluster binding"/>
    <property type="evidence" value="ECO:0007669"/>
    <property type="project" value="UniProtKB-KW"/>
</dbReference>
<dbReference type="Gene3D" id="3.40.50.1980">
    <property type="entry name" value="Nitrogenase molybdenum iron protein domain"/>
    <property type="match status" value="1"/>
</dbReference>
<evidence type="ECO:0000256" key="4">
    <source>
        <dbReference type="ARBA" id="ARBA00022723"/>
    </source>
</evidence>
<evidence type="ECO:0000256" key="5">
    <source>
        <dbReference type="ARBA" id="ARBA00023004"/>
    </source>
</evidence>
<dbReference type="Gene3D" id="3.20.20.70">
    <property type="entry name" value="Aldolase class I"/>
    <property type="match status" value="1"/>
</dbReference>
<dbReference type="InterPro" id="IPR058240">
    <property type="entry name" value="rSAM_sf"/>
</dbReference>
<dbReference type="STRING" id="679926.Mpet_0653"/>
<dbReference type="Proteomes" id="UP000006565">
    <property type="component" value="Chromosome"/>
</dbReference>
<dbReference type="InterPro" id="IPR006638">
    <property type="entry name" value="Elp3/MiaA/NifB-like_rSAM"/>
</dbReference>
<dbReference type="HOGENOM" id="CLU_462970_0_0_2"/>
<dbReference type="InterPro" id="IPR007197">
    <property type="entry name" value="rSAM"/>
</dbReference>
<keyword evidence="5" id="KW-0408">Iron</keyword>
<dbReference type="RefSeq" id="WP_013328605.1">
    <property type="nucleotide sequence ID" value="NC_014507.1"/>
</dbReference>
<dbReference type="GeneID" id="9743102"/>
<dbReference type="PANTHER" id="PTHR30352">
    <property type="entry name" value="PYRUVATE FORMATE-LYASE-ACTIVATING ENZYME"/>
    <property type="match status" value="1"/>
</dbReference>